<comment type="caution">
    <text evidence="1">The sequence shown here is derived from an EMBL/GenBank/DDBJ whole genome shotgun (WGS) entry which is preliminary data.</text>
</comment>
<dbReference type="AlphaFoldDB" id="A0A9D5HXN6"/>
<sequence>MDKIKISKVANEILSRDVLGEDPVFSQKNPLNKVAKNLDKQKKRRVDDDRLKGICLKPAMADQKEKCLKQSATKGVVKFFNLITNYQESLKSKTNRIENCKLITEIGVGKRKVKSEESKTKAGRFGAVVGMHMER</sequence>
<reference evidence="1" key="1">
    <citation type="submission" date="2022-10" db="EMBL/GenBank/DDBJ databases">
        <title>Adaptive evolution leads to modifications in subtelomeric GC content in a zoonotic Cryptosporidium species.</title>
        <authorList>
            <person name="Li J."/>
            <person name="Feng Y."/>
            <person name="Xiao L."/>
        </authorList>
    </citation>
    <scope>NUCLEOTIDE SEQUENCE</scope>
    <source>
        <strain evidence="1">33844</strain>
    </source>
</reference>
<dbReference type="Pfam" id="PF07890">
    <property type="entry name" value="Rrp15p"/>
    <property type="match status" value="1"/>
</dbReference>
<proteinExistence type="predicted"/>
<protein>
    <recommendedName>
        <fullName evidence="2">RRP15-like protein</fullName>
    </recommendedName>
</protein>
<dbReference type="GO" id="GO:0006364">
    <property type="term" value="P:rRNA processing"/>
    <property type="evidence" value="ECO:0007669"/>
    <property type="project" value="InterPro"/>
</dbReference>
<evidence type="ECO:0000313" key="1">
    <source>
        <dbReference type="EMBL" id="KAJ1605741.1"/>
    </source>
</evidence>
<organism evidence="1">
    <name type="scientific">Cryptosporidium canis</name>
    <dbReference type="NCBI Taxonomy" id="195482"/>
    <lineage>
        <taxon>Eukaryota</taxon>
        <taxon>Sar</taxon>
        <taxon>Alveolata</taxon>
        <taxon>Apicomplexa</taxon>
        <taxon>Conoidasida</taxon>
        <taxon>Coccidia</taxon>
        <taxon>Eucoccidiorida</taxon>
        <taxon>Eimeriorina</taxon>
        <taxon>Cryptosporidiidae</taxon>
        <taxon>Cryptosporidium</taxon>
    </lineage>
</organism>
<dbReference type="Proteomes" id="UP001067231">
    <property type="component" value="Unassembled WGS sequence"/>
</dbReference>
<accession>A0A9D5HXN6</accession>
<name>A0A9D5HXN6_9CRYT</name>
<gene>
    <name evidence="1" type="ORF">OJ253_3022</name>
</gene>
<evidence type="ECO:0008006" key="2">
    <source>
        <dbReference type="Google" id="ProtNLM"/>
    </source>
</evidence>
<dbReference type="EMBL" id="JAPCXC010000090">
    <property type="protein sequence ID" value="KAJ1605741.1"/>
    <property type="molecule type" value="Genomic_DNA"/>
</dbReference>
<dbReference type="InterPro" id="IPR012459">
    <property type="entry name" value="Rrp15"/>
</dbReference>
<dbReference type="OrthoDB" id="20949at2759"/>